<evidence type="ECO:0000256" key="4">
    <source>
        <dbReference type="ARBA" id="ARBA00023038"/>
    </source>
</evidence>
<keyword evidence="3 8" id="KW-0862">Zinc</keyword>
<dbReference type="PROSITE" id="PS50023">
    <property type="entry name" value="LIM_DOMAIN_2"/>
    <property type="match status" value="1"/>
</dbReference>
<evidence type="ECO:0000256" key="8">
    <source>
        <dbReference type="PROSITE-ProRule" id="PRU00125"/>
    </source>
</evidence>
<dbReference type="InterPro" id="IPR001781">
    <property type="entry name" value="Znf_LIM"/>
</dbReference>
<evidence type="ECO:0000256" key="3">
    <source>
        <dbReference type="ARBA" id="ARBA00022833"/>
    </source>
</evidence>
<evidence type="ECO:0000256" key="2">
    <source>
        <dbReference type="ARBA" id="ARBA00022723"/>
    </source>
</evidence>
<name>A0A2G8KV68_STIJA</name>
<reference evidence="10 11" key="1">
    <citation type="journal article" date="2017" name="PLoS Biol.">
        <title>The sea cucumber genome provides insights into morphological evolution and visceral regeneration.</title>
        <authorList>
            <person name="Zhang X."/>
            <person name="Sun L."/>
            <person name="Yuan J."/>
            <person name="Sun Y."/>
            <person name="Gao Y."/>
            <person name="Zhang L."/>
            <person name="Li S."/>
            <person name="Dai H."/>
            <person name="Hamel J.F."/>
            <person name="Liu C."/>
            <person name="Yu Y."/>
            <person name="Liu S."/>
            <person name="Lin W."/>
            <person name="Guo K."/>
            <person name="Jin S."/>
            <person name="Xu P."/>
            <person name="Storey K.B."/>
            <person name="Huan P."/>
            <person name="Zhang T."/>
            <person name="Zhou Y."/>
            <person name="Zhang J."/>
            <person name="Lin C."/>
            <person name="Li X."/>
            <person name="Xing L."/>
            <person name="Huo D."/>
            <person name="Sun M."/>
            <person name="Wang L."/>
            <person name="Mercier A."/>
            <person name="Li F."/>
            <person name="Yang H."/>
            <person name="Xiang J."/>
        </authorList>
    </citation>
    <scope>NUCLEOTIDE SEQUENCE [LARGE SCALE GENOMIC DNA]</scope>
    <source>
        <strain evidence="10">Shaxun</strain>
        <tissue evidence="10">Muscle</tissue>
    </source>
</reference>
<evidence type="ECO:0000259" key="9">
    <source>
        <dbReference type="PROSITE" id="PS50023"/>
    </source>
</evidence>
<dbReference type="AlphaFoldDB" id="A0A2G8KV68"/>
<evidence type="ECO:0000313" key="11">
    <source>
        <dbReference type="Proteomes" id="UP000230750"/>
    </source>
</evidence>
<evidence type="ECO:0000256" key="1">
    <source>
        <dbReference type="ARBA" id="ARBA00004123"/>
    </source>
</evidence>
<keyword evidence="11" id="KW-1185">Reference proteome</keyword>
<dbReference type="OrthoDB" id="20134at2759"/>
<comment type="caution">
    <text evidence="10">The sequence shown here is derived from an EMBL/GenBank/DDBJ whole genome shotgun (WGS) entry which is preliminary data.</text>
</comment>
<keyword evidence="5" id="KW-0238">DNA-binding</keyword>
<dbReference type="PANTHER" id="PTHR24208">
    <property type="entry name" value="LIM/HOMEOBOX PROTEIN LHX"/>
    <property type="match status" value="1"/>
</dbReference>
<keyword evidence="2 8" id="KW-0479">Metal-binding</keyword>
<dbReference type="SUPFAM" id="SSF57716">
    <property type="entry name" value="Glucocorticoid receptor-like (DNA-binding domain)"/>
    <property type="match status" value="3"/>
</dbReference>
<feature type="non-terminal residue" evidence="10">
    <location>
        <position position="114"/>
    </location>
</feature>
<dbReference type="PROSITE" id="PS00478">
    <property type="entry name" value="LIM_DOMAIN_1"/>
    <property type="match status" value="2"/>
</dbReference>
<gene>
    <name evidence="10" type="ORF">BSL78_11273</name>
</gene>
<comment type="subcellular location">
    <subcellularLocation>
        <location evidence="1">Nucleus</location>
    </subcellularLocation>
</comment>
<feature type="domain" description="LIM zinc-binding" evidence="9">
    <location>
        <begin position="5"/>
        <end position="64"/>
    </location>
</feature>
<keyword evidence="4 8" id="KW-0440">LIM domain</keyword>
<dbReference type="EMBL" id="MRZV01000354">
    <property type="protein sequence ID" value="PIK51855.1"/>
    <property type="molecule type" value="Genomic_DNA"/>
</dbReference>
<dbReference type="GO" id="GO:0000981">
    <property type="term" value="F:DNA-binding transcription factor activity, RNA polymerase II-specific"/>
    <property type="evidence" value="ECO:0007669"/>
    <property type="project" value="TreeGrafter"/>
</dbReference>
<dbReference type="InterPro" id="IPR050453">
    <property type="entry name" value="LIM_Homeobox_TF"/>
</dbReference>
<feature type="non-terminal residue" evidence="10">
    <location>
        <position position="1"/>
    </location>
</feature>
<protein>
    <recommendedName>
        <fullName evidence="9">LIM zinc-binding domain-containing protein</fullName>
    </recommendedName>
</protein>
<dbReference type="Gene3D" id="2.10.110.10">
    <property type="entry name" value="Cysteine Rich Protein"/>
    <property type="match status" value="2"/>
</dbReference>
<dbReference type="Proteomes" id="UP000230750">
    <property type="component" value="Unassembled WGS sequence"/>
</dbReference>
<dbReference type="GO" id="GO:0046872">
    <property type="term" value="F:metal ion binding"/>
    <property type="evidence" value="ECO:0007669"/>
    <property type="project" value="UniProtKB-KW"/>
</dbReference>
<evidence type="ECO:0000256" key="7">
    <source>
        <dbReference type="ARBA" id="ARBA00023242"/>
    </source>
</evidence>
<evidence type="ECO:0000313" key="10">
    <source>
        <dbReference type="EMBL" id="PIK51855.1"/>
    </source>
</evidence>
<dbReference type="GO" id="GO:0030182">
    <property type="term" value="P:neuron differentiation"/>
    <property type="evidence" value="ECO:0007669"/>
    <property type="project" value="TreeGrafter"/>
</dbReference>
<sequence length="114" mass="13420">KPVFHICNSCGREIMEEDHVQAVDVFWHTDCFRCVMCKQALSTWYYERDRRLFCRQDYIRKFAQGCHGCAYLITGPVMVAGDHKFHPDCFICVKCRCYIGDGESYALVERSKLY</sequence>
<evidence type="ECO:0000256" key="6">
    <source>
        <dbReference type="ARBA" id="ARBA00023155"/>
    </source>
</evidence>
<evidence type="ECO:0000256" key="5">
    <source>
        <dbReference type="ARBA" id="ARBA00023125"/>
    </source>
</evidence>
<dbReference type="SMART" id="SM00132">
    <property type="entry name" value="LIM"/>
    <property type="match status" value="2"/>
</dbReference>
<dbReference type="Pfam" id="PF00412">
    <property type="entry name" value="LIM"/>
    <property type="match status" value="2"/>
</dbReference>
<keyword evidence="7" id="KW-0539">Nucleus</keyword>
<proteinExistence type="predicted"/>
<accession>A0A2G8KV68</accession>
<organism evidence="10 11">
    <name type="scientific">Stichopus japonicus</name>
    <name type="common">Sea cucumber</name>
    <dbReference type="NCBI Taxonomy" id="307972"/>
    <lineage>
        <taxon>Eukaryota</taxon>
        <taxon>Metazoa</taxon>
        <taxon>Echinodermata</taxon>
        <taxon>Eleutherozoa</taxon>
        <taxon>Echinozoa</taxon>
        <taxon>Holothuroidea</taxon>
        <taxon>Aspidochirotacea</taxon>
        <taxon>Aspidochirotida</taxon>
        <taxon>Stichopodidae</taxon>
        <taxon>Apostichopus</taxon>
    </lineage>
</organism>
<keyword evidence="6" id="KW-0371">Homeobox</keyword>
<dbReference type="GO" id="GO:0000977">
    <property type="term" value="F:RNA polymerase II transcription regulatory region sequence-specific DNA binding"/>
    <property type="evidence" value="ECO:0007669"/>
    <property type="project" value="TreeGrafter"/>
</dbReference>
<dbReference type="GO" id="GO:0005634">
    <property type="term" value="C:nucleus"/>
    <property type="evidence" value="ECO:0007669"/>
    <property type="project" value="UniProtKB-SubCell"/>
</dbReference>
<dbReference type="PANTHER" id="PTHR24208:SF166">
    <property type="entry name" value="LIM HOMEOBOX TRANSCRIPTION FACTOR 1 ALPHA, ISOFORM B"/>
    <property type="match status" value="1"/>
</dbReference>